<feature type="compositionally biased region" description="Basic and acidic residues" evidence="1">
    <location>
        <begin position="34"/>
        <end position="47"/>
    </location>
</feature>
<name>A0AA38F4J8_TAXCH</name>
<feature type="compositionally biased region" description="Acidic residues" evidence="1">
    <location>
        <begin position="48"/>
        <end position="57"/>
    </location>
</feature>
<accession>A0AA38F4J8</accession>
<protein>
    <submittedName>
        <fullName evidence="2">Uncharacterized protein</fullName>
    </submittedName>
</protein>
<proteinExistence type="predicted"/>
<evidence type="ECO:0000256" key="1">
    <source>
        <dbReference type="SAM" id="MobiDB-lite"/>
    </source>
</evidence>
<evidence type="ECO:0000313" key="2">
    <source>
        <dbReference type="EMBL" id="KAH9287547.1"/>
    </source>
</evidence>
<dbReference type="Proteomes" id="UP000824469">
    <property type="component" value="Unassembled WGS sequence"/>
</dbReference>
<evidence type="ECO:0000313" key="3">
    <source>
        <dbReference type="Proteomes" id="UP000824469"/>
    </source>
</evidence>
<reference evidence="2 3" key="1">
    <citation type="journal article" date="2021" name="Nat. Plants">
        <title>The Taxus genome provides insights into paclitaxel biosynthesis.</title>
        <authorList>
            <person name="Xiong X."/>
            <person name="Gou J."/>
            <person name="Liao Q."/>
            <person name="Li Y."/>
            <person name="Zhou Q."/>
            <person name="Bi G."/>
            <person name="Li C."/>
            <person name="Du R."/>
            <person name="Wang X."/>
            <person name="Sun T."/>
            <person name="Guo L."/>
            <person name="Liang H."/>
            <person name="Lu P."/>
            <person name="Wu Y."/>
            <person name="Zhang Z."/>
            <person name="Ro D.K."/>
            <person name="Shang Y."/>
            <person name="Huang S."/>
            <person name="Yan J."/>
        </authorList>
    </citation>
    <scope>NUCLEOTIDE SEQUENCE [LARGE SCALE GENOMIC DNA]</scope>
    <source>
        <strain evidence="2">Ta-2019</strain>
    </source>
</reference>
<dbReference type="AlphaFoldDB" id="A0AA38F4J8"/>
<sequence>FDLDDLGWIALDDEPLVAPDMANTGRATTTTADVPKELDVSEPKEHDDIDEDPILSS</sequence>
<keyword evidence="3" id="KW-1185">Reference proteome</keyword>
<feature type="non-terminal residue" evidence="2">
    <location>
        <position position="57"/>
    </location>
</feature>
<feature type="non-terminal residue" evidence="2">
    <location>
        <position position="1"/>
    </location>
</feature>
<organism evidence="2 3">
    <name type="scientific">Taxus chinensis</name>
    <name type="common">Chinese yew</name>
    <name type="synonym">Taxus wallichiana var. chinensis</name>
    <dbReference type="NCBI Taxonomy" id="29808"/>
    <lineage>
        <taxon>Eukaryota</taxon>
        <taxon>Viridiplantae</taxon>
        <taxon>Streptophyta</taxon>
        <taxon>Embryophyta</taxon>
        <taxon>Tracheophyta</taxon>
        <taxon>Spermatophyta</taxon>
        <taxon>Pinopsida</taxon>
        <taxon>Pinidae</taxon>
        <taxon>Conifers II</taxon>
        <taxon>Cupressales</taxon>
        <taxon>Taxaceae</taxon>
        <taxon>Taxus</taxon>
    </lineage>
</organism>
<feature type="region of interest" description="Disordered" evidence="1">
    <location>
        <begin position="20"/>
        <end position="57"/>
    </location>
</feature>
<comment type="caution">
    <text evidence="2">The sequence shown here is derived from an EMBL/GenBank/DDBJ whole genome shotgun (WGS) entry which is preliminary data.</text>
</comment>
<gene>
    <name evidence="2" type="ORF">KI387_031664</name>
</gene>
<dbReference type="EMBL" id="JAHRHJ020003813">
    <property type="protein sequence ID" value="KAH9287547.1"/>
    <property type="molecule type" value="Genomic_DNA"/>
</dbReference>